<dbReference type="Pfam" id="PF00528">
    <property type="entry name" value="BPD_transp_1"/>
    <property type="match status" value="1"/>
</dbReference>
<evidence type="ECO:0000313" key="12">
    <source>
        <dbReference type="EMBL" id="KWV60296.1"/>
    </source>
</evidence>
<evidence type="ECO:0000256" key="10">
    <source>
        <dbReference type="RuleBase" id="RU363032"/>
    </source>
</evidence>
<dbReference type="AlphaFoldDB" id="A0A109K3S7"/>
<dbReference type="InterPro" id="IPR043429">
    <property type="entry name" value="ArtM/GltK/GlnP/TcyL/YhdX-like"/>
</dbReference>
<accession>A0A109K3S7</accession>
<dbReference type="OrthoDB" id="7341446at2"/>
<dbReference type="GO" id="GO:0043190">
    <property type="term" value="C:ATP-binding cassette (ABC) transporter complex"/>
    <property type="evidence" value="ECO:0007669"/>
    <property type="project" value="InterPro"/>
</dbReference>
<comment type="similarity">
    <text evidence="3">Belongs to the binding-protein-dependent transport system permease family. HisMQ subfamily.</text>
</comment>
<keyword evidence="4 10" id="KW-0813">Transport</keyword>
<feature type="transmembrane region" description="Helical" evidence="10">
    <location>
        <begin position="188"/>
        <end position="210"/>
    </location>
</feature>
<dbReference type="Gene3D" id="1.10.3720.10">
    <property type="entry name" value="MetI-like"/>
    <property type="match status" value="1"/>
</dbReference>
<evidence type="ECO:0000256" key="7">
    <source>
        <dbReference type="ARBA" id="ARBA00022970"/>
    </source>
</evidence>
<feature type="transmembrane region" description="Helical" evidence="10">
    <location>
        <begin position="81"/>
        <end position="103"/>
    </location>
</feature>
<dbReference type="GO" id="GO:0022857">
    <property type="term" value="F:transmembrane transporter activity"/>
    <property type="evidence" value="ECO:0007669"/>
    <property type="project" value="InterPro"/>
</dbReference>
<comment type="caution">
    <text evidence="12">The sequence shown here is derived from an EMBL/GenBank/DDBJ whole genome shotgun (WGS) entry which is preliminary data.</text>
</comment>
<evidence type="ECO:0000256" key="1">
    <source>
        <dbReference type="ARBA" id="ARBA00003159"/>
    </source>
</evidence>
<evidence type="ECO:0000256" key="8">
    <source>
        <dbReference type="ARBA" id="ARBA00022989"/>
    </source>
</evidence>
<dbReference type="PROSITE" id="PS50928">
    <property type="entry name" value="ABC_TM1"/>
    <property type="match status" value="1"/>
</dbReference>
<evidence type="ECO:0000256" key="9">
    <source>
        <dbReference type="ARBA" id="ARBA00023136"/>
    </source>
</evidence>
<dbReference type="InterPro" id="IPR035906">
    <property type="entry name" value="MetI-like_sf"/>
</dbReference>
<keyword evidence="8 10" id="KW-1133">Transmembrane helix</keyword>
<organism evidence="12 13">
    <name type="scientific">Rhizobium altiplani</name>
    <dbReference type="NCBI Taxonomy" id="1864509"/>
    <lineage>
        <taxon>Bacteria</taxon>
        <taxon>Pseudomonadati</taxon>
        <taxon>Pseudomonadota</taxon>
        <taxon>Alphaproteobacteria</taxon>
        <taxon>Hyphomicrobiales</taxon>
        <taxon>Rhizobiaceae</taxon>
        <taxon>Rhizobium/Agrobacterium group</taxon>
        <taxon>Rhizobium</taxon>
    </lineage>
</organism>
<evidence type="ECO:0000256" key="4">
    <source>
        <dbReference type="ARBA" id="ARBA00022448"/>
    </source>
</evidence>
<dbReference type="InterPro" id="IPR000515">
    <property type="entry name" value="MetI-like"/>
</dbReference>
<gene>
    <name evidence="12" type="ORF">AS026_00370</name>
</gene>
<keyword evidence="7" id="KW-0029">Amino-acid transport</keyword>
<evidence type="ECO:0000256" key="3">
    <source>
        <dbReference type="ARBA" id="ARBA00010072"/>
    </source>
</evidence>
<dbReference type="Proteomes" id="UP000068164">
    <property type="component" value="Unassembled WGS sequence"/>
</dbReference>
<dbReference type="EMBL" id="LNCD01000001">
    <property type="protein sequence ID" value="KWV60296.1"/>
    <property type="molecule type" value="Genomic_DNA"/>
</dbReference>
<feature type="domain" description="ABC transmembrane type-1" evidence="11">
    <location>
        <begin position="19"/>
        <end position="211"/>
    </location>
</feature>
<keyword evidence="9 10" id="KW-0472">Membrane</keyword>
<evidence type="ECO:0000256" key="5">
    <source>
        <dbReference type="ARBA" id="ARBA00022475"/>
    </source>
</evidence>
<dbReference type="RefSeq" id="WP_018856166.1">
    <property type="nucleotide sequence ID" value="NZ_JBBNAS010000663.1"/>
</dbReference>
<comment type="function">
    <text evidence="1">Part of the binding-protein-dependent transport system for glutamine; probably responsible for the translocation of the substrate across the membrane.</text>
</comment>
<keyword evidence="6 10" id="KW-0812">Transmembrane</keyword>
<keyword evidence="5" id="KW-1003">Cell membrane</keyword>
<dbReference type="SUPFAM" id="SSF161098">
    <property type="entry name" value="MetI-like"/>
    <property type="match status" value="1"/>
</dbReference>
<feature type="transmembrane region" description="Helical" evidence="10">
    <location>
        <begin position="149"/>
        <end position="168"/>
    </location>
</feature>
<feature type="transmembrane region" description="Helical" evidence="10">
    <location>
        <begin position="55"/>
        <end position="75"/>
    </location>
</feature>
<keyword evidence="13" id="KW-1185">Reference proteome</keyword>
<evidence type="ECO:0000256" key="2">
    <source>
        <dbReference type="ARBA" id="ARBA00004429"/>
    </source>
</evidence>
<dbReference type="InterPro" id="IPR010065">
    <property type="entry name" value="AA_ABC_transptr_permease_3TM"/>
</dbReference>
<dbReference type="CDD" id="cd06261">
    <property type="entry name" value="TM_PBP2"/>
    <property type="match status" value="1"/>
</dbReference>
<sequence length="223" mass="24082">MRLDLSILLPHLGFLAQGALLTAEACVLALVGSVIMGAFVAIARTSSSAALRRIAFVYVDIFRNVPFIVQLFFFYYGLPEIGLYIDAFTTGVIALSIAGGAYASDIIRAGILAIDQGIIEAAEVSGLSRRVIFTRIVLPIALRTSVRPLGSVLINMILTSSILSTITLNELTGSAQIVVSQTYRPFEVYVVLLVVYAALTYLVSLAIAILHRRLNRDMMEAVA</sequence>
<dbReference type="PANTHER" id="PTHR30614">
    <property type="entry name" value="MEMBRANE COMPONENT OF AMINO ACID ABC TRANSPORTER"/>
    <property type="match status" value="1"/>
</dbReference>
<evidence type="ECO:0000256" key="6">
    <source>
        <dbReference type="ARBA" id="ARBA00022692"/>
    </source>
</evidence>
<evidence type="ECO:0000313" key="13">
    <source>
        <dbReference type="Proteomes" id="UP000068164"/>
    </source>
</evidence>
<comment type="subcellular location">
    <subcellularLocation>
        <location evidence="2">Cell inner membrane</location>
        <topology evidence="2">Multi-pass membrane protein</topology>
    </subcellularLocation>
    <subcellularLocation>
        <location evidence="10">Cell membrane</location>
        <topology evidence="10">Multi-pass membrane protein</topology>
    </subcellularLocation>
</comment>
<name>A0A109K3S7_9HYPH</name>
<feature type="transmembrane region" description="Helical" evidence="10">
    <location>
        <begin position="20"/>
        <end position="43"/>
    </location>
</feature>
<reference evidence="12 13" key="1">
    <citation type="submission" date="2015-11" db="EMBL/GenBank/DDBJ databases">
        <title>Draft Genome Sequence of the Strain BR 10423 (Rhizobium sp.) isolated from nodules of Mimosa pudica.</title>
        <authorList>
            <person name="Barauna A.C."/>
            <person name="Zilli J.E."/>
            <person name="Simoes-Araujo J.L."/>
            <person name="Reis V.M."/>
            <person name="James E.K."/>
            <person name="Reis F.B.Jr."/>
            <person name="Rouws L.F."/>
            <person name="Passos S.R."/>
            <person name="Gois S.R."/>
        </authorList>
    </citation>
    <scope>NUCLEOTIDE SEQUENCE [LARGE SCALE GENOMIC DNA]</scope>
    <source>
        <strain evidence="12 13">BR10423</strain>
    </source>
</reference>
<protein>
    <submittedName>
        <fullName evidence="12">Amino acid ABC transporter permease</fullName>
    </submittedName>
</protein>
<dbReference type="GO" id="GO:0006865">
    <property type="term" value="P:amino acid transport"/>
    <property type="evidence" value="ECO:0007669"/>
    <property type="project" value="UniProtKB-KW"/>
</dbReference>
<proteinExistence type="inferred from homology"/>
<dbReference type="PANTHER" id="PTHR30614:SF20">
    <property type="entry name" value="GLUTAMINE TRANSPORT SYSTEM PERMEASE PROTEIN GLNP"/>
    <property type="match status" value="1"/>
</dbReference>
<evidence type="ECO:0000259" key="11">
    <source>
        <dbReference type="PROSITE" id="PS50928"/>
    </source>
</evidence>
<dbReference type="NCBIfam" id="TIGR01726">
    <property type="entry name" value="HEQRo_perm_3TM"/>
    <property type="match status" value="1"/>
</dbReference>